<evidence type="ECO:0000256" key="2">
    <source>
        <dbReference type="ARBA" id="ARBA00022977"/>
    </source>
</evidence>
<evidence type="ECO:0000256" key="4">
    <source>
        <dbReference type="ARBA" id="ARBA00049872"/>
    </source>
</evidence>
<feature type="domain" description="FAD dependent oxidoreductase" evidence="7">
    <location>
        <begin position="14"/>
        <end position="380"/>
    </location>
</feature>
<gene>
    <name evidence="8" type="primary">thiO</name>
    <name evidence="8" type="ORF">GCM10022377_24290</name>
</gene>
<dbReference type="PANTHER" id="PTHR13847:SF289">
    <property type="entry name" value="GLYCINE OXIDASE"/>
    <property type="match status" value="1"/>
</dbReference>
<evidence type="ECO:0000313" key="9">
    <source>
        <dbReference type="Proteomes" id="UP001501536"/>
    </source>
</evidence>
<organism evidence="8 9">
    <name type="scientific">Zhihengliuella alba</name>
    <dbReference type="NCBI Taxonomy" id="547018"/>
    <lineage>
        <taxon>Bacteria</taxon>
        <taxon>Bacillati</taxon>
        <taxon>Actinomycetota</taxon>
        <taxon>Actinomycetes</taxon>
        <taxon>Micrococcales</taxon>
        <taxon>Micrococcaceae</taxon>
        <taxon>Zhihengliuella</taxon>
    </lineage>
</organism>
<evidence type="ECO:0000256" key="3">
    <source>
        <dbReference type="ARBA" id="ARBA00023002"/>
    </source>
</evidence>
<protein>
    <recommendedName>
        <fullName evidence="5">glycine oxidase</fullName>
        <ecNumber evidence="5">1.4.3.19</ecNumber>
    </recommendedName>
</protein>
<dbReference type="Gene3D" id="3.50.50.60">
    <property type="entry name" value="FAD/NAD(P)-binding domain"/>
    <property type="match status" value="1"/>
</dbReference>
<dbReference type="Pfam" id="PF01266">
    <property type="entry name" value="DAO"/>
    <property type="match status" value="1"/>
</dbReference>
<evidence type="ECO:0000313" key="8">
    <source>
        <dbReference type="EMBL" id="GAA3709769.1"/>
    </source>
</evidence>
<feature type="region of interest" description="Disordered" evidence="6">
    <location>
        <begin position="387"/>
        <end position="428"/>
    </location>
</feature>
<dbReference type="SUPFAM" id="SSF54373">
    <property type="entry name" value="FAD-linked reductases, C-terminal domain"/>
    <property type="match status" value="1"/>
</dbReference>
<evidence type="ECO:0000259" key="7">
    <source>
        <dbReference type="Pfam" id="PF01266"/>
    </source>
</evidence>
<keyword evidence="2" id="KW-0784">Thiamine biosynthesis</keyword>
<evidence type="ECO:0000256" key="6">
    <source>
        <dbReference type="SAM" id="MobiDB-lite"/>
    </source>
</evidence>
<comment type="catalytic activity">
    <reaction evidence="4">
        <text>glycine + O2 + H2O = glyoxylate + H2O2 + NH4(+)</text>
        <dbReference type="Rhea" id="RHEA:11532"/>
        <dbReference type="ChEBI" id="CHEBI:15377"/>
        <dbReference type="ChEBI" id="CHEBI:15379"/>
        <dbReference type="ChEBI" id="CHEBI:16240"/>
        <dbReference type="ChEBI" id="CHEBI:28938"/>
        <dbReference type="ChEBI" id="CHEBI:36655"/>
        <dbReference type="ChEBI" id="CHEBI:57305"/>
        <dbReference type="EC" id="1.4.3.19"/>
    </reaction>
</comment>
<dbReference type="RefSeq" id="WP_344885024.1">
    <property type="nucleotide sequence ID" value="NZ_BAABCJ010000006.1"/>
</dbReference>
<dbReference type="InterPro" id="IPR006076">
    <property type="entry name" value="FAD-dep_OxRdtase"/>
</dbReference>
<dbReference type="Gene3D" id="3.30.9.10">
    <property type="entry name" value="D-Amino Acid Oxidase, subunit A, domain 2"/>
    <property type="match status" value="1"/>
</dbReference>
<dbReference type="PANTHER" id="PTHR13847">
    <property type="entry name" value="SARCOSINE DEHYDROGENASE-RELATED"/>
    <property type="match status" value="1"/>
</dbReference>
<evidence type="ECO:0000256" key="1">
    <source>
        <dbReference type="ARBA" id="ARBA00004948"/>
    </source>
</evidence>
<keyword evidence="3" id="KW-0560">Oxidoreductase</keyword>
<comment type="caution">
    <text evidence="8">The sequence shown here is derived from an EMBL/GenBank/DDBJ whole genome shotgun (WGS) entry which is preliminary data.</text>
</comment>
<dbReference type="NCBIfam" id="TIGR02352">
    <property type="entry name" value="thiamin_ThiO"/>
    <property type="match status" value="1"/>
</dbReference>
<dbReference type="EC" id="1.4.3.19" evidence="5"/>
<name>A0ABP7DT20_9MICC</name>
<comment type="pathway">
    <text evidence="1">Cofactor biosynthesis; thiamine diphosphate biosynthesis.</text>
</comment>
<proteinExistence type="predicted"/>
<evidence type="ECO:0000256" key="5">
    <source>
        <dbReference type="ARBA" id="ARBA00050018"/>
    </source>
</evidence>
<dbReference type="InterPro" id="IPR036188">
    <property type="entry name" value="FAD/NAD-bd_sf"/>
</dbReference>
<keyword evidence="9" id="KW-1185">Reference proteome</keyword>
<dbReference type="EMBL" id="BAABCJ010000006">
    <property type="protein sequence ID" value="GAA3709769.1"/>
    <property type="molecule type" value="Genomic_DNA"/>
</dbReference>
<dbReference type="SUPFAM" id="SSF51905">
    <property type="entry name" value="FAD/NAD(P)-binding domain"/>
    <property type="match status" value="1"/>
</dbReference>
<reference evidence="9" key="1">
    <citation type="journal article" date="2019" name="Int. J. Syst. Evol. Microbiol.">
        <title>The Global Catalogue of Microorganisms (GCM) 10K type strain sequencing project: providing services to taxonomists for standard genome sequencing and annotation.</title>
        <authorList>
            <consortium name="The Broad Institute Genomics Platform"/>
            <consortium name="The Broad Institute Genome Sequencing Center for Infectious Disease"/>
            <person name="Wu L."/>
            <person name="Ma J."/>
        </authorList>
    </citation>
    <scope>NUCLEOTIDE SEQUENCE [LARGE SCALE GENOMIC DNA]</scope>
    <source>
        <strain evidence="9">JCM 16961</strain>
    </source>
</reference>
<sequence length="428" mass="44822">MNLYAPSPGAAARALVLGGGVVGLSTAWELARRGHPVTLADPDPGGGASFAAAGMLAPVSEFHYQEQDLLQLTLVSAAAYPGFVRDLAAAGGTDPAYRRTPTMVVGLDSADRAALADLAAAQRANGLEVEHLGTREARRREPLLSPGLTSAQVAPGDHQIDPRAMVASLRAALAALPHVRTVAATAVELLHTDPADPERVTGAELRCAELRSAERVEADETVLAAGLGASAVAGLPAGLDLRLRPVHGDILRLRVPERLRPLVQHTVRGLVHGRPVYLVPREDGTVVIGATQREDSAPGPSAGGVYELLRDAQALVPAVAELELVEVTSRARPGTPDNAPLLGRCRRADGSDVPGLVIATGFFRHGVLLSPAAARICADLVEQGPLELDPHEQSPRELGSLDLAPFRPDRFSRPVLQPARPTPARSTL</sequence>
<dbReference type="InterPro" id="IPR012727">
    <property type="entry name" value="Gly_oxidase_ThiO"/>
</dbReference>
<dbReference type="Proteomes" id="UP001501536">
    <property type="component" value="Unassembled WGS sequence"/>
</dbReference>
<accession>A0ABP7DT20</accession>